<evidence type="ECO:0000313" key="8">
    <source>
        <dbReference type="EMBL" id="EJF41865.1"/>
    </source>
</evidence>
<evidence type="ECO:0000256" key="4">
    <source>
        <dbReference type="ARBA" id="ARBA00023125"/>
    </source>
</evidence>
<dbReference type="PANTHER" id="PTHR30363:SF4">
    <property type="entry name" value="GLYCEROL-3-PHOSPHATE REGULON REPRESSOR"/>
    <property type="match status" value="1"/>
</dbReference>
<dbReference type="eggNOG" id="COG1349">
    <property type="taxonomic scope" value="Bacteria"/>
</dbReference>
<feature type="domain" description="HTH deoR-type" evidence="7">
    <location>
        <begin position="9"/>
        <end position="64"/>
    </location>
</feature>
<name>J1H8C0_9ACTO</name>
<dbReference type="SUPFAM" id="SSF100950">
    <property type="entry name" value="NagB/RpiA/CoA transferase-like"/>
    <property type="match status" value="1"/>
</dbReference>
<evidence type="ECO:0000256" key="5">
    <source>
        <dbReference type="ARBA" id="ARBA00023163"/>
    </source>
</evidence>
<dbReference type="Gene3D" id="1.10.10.10">
    <property type="entry name" value="Winged helix-like DNA-binding domain superfamily/Winged helix DNA-binding domain"/>
    <property type="match status" value="1"/>
</dbReference>
<dbReference type="SMART" id="SM00420">
    <property type="entry name" value="HTH_DEOR"/>
    <property type="match status" value="1"/>
</dbReference>
<dbReference type="SMART" id="SM01134">
    <property type="entry name" value="DeoRC"/>
    <property type="match status" value="1"/>
</dbReference>
<gene>
    <name evidence="8" type="ORF">HMPREF1318_1961</name>
</gene>
<dbReference type="InterPro" id="IPR001034">
    <property type="entry name" value="DeoR_HTH"/>
</dbReference>
<keyword evidence="9" id="KW-1185">Reference proteome</keyword>
<keyword evidence="2" id="KW-0678">Repressor</keyword>
<dbReference type="GO" id="GO:0003677">
    <property type="term" value="F:DNA binding"/>
    <property type="evidence" value="ECO:0007669"/>
    <property type="project" value="UniProtKB-KW"/>
</dbReference>
<dbReference type="PRINTS" id="PR00037">
    <property type="entry name" value="HTHLACR"/>
</dbReference>
<evidence type="ECO:0000256" key="3">
    <source>
        <dbReference type="ARBA" id="ARBA00023015"/>
    </source>
</evidence>
<dbReference type="Pfam" id="PF00455">
    <property type="entry name" value="DeoRC"/>
    <property type="match status" value="1"/>
</dbReference>
<dbReference type="PANTHER" id="PTHR30363">
    <property type="entry name" value="HTH-TYPE TRANSCRIPTIONAL REGULATOR SRLR-RELATED"/>
    <property type="match status" value="1"/>
</dbReference>
<keyword evidence="4" id="KW-0238">DNA-binding</keyword>
<dbReference type="SUPFAM" id="SSF46785">
    <property type="entry name" value="Winged helix' DNA-binding domain"/>
    <property type="match status" value="1"/>
</dbReference>
<organism evidence="8 9">
    <name type="scientific">Actinomyces massiliensis F0489</name>
    <dbReference type="NCBI Taxonomy" id="1125718"/>
    <lineage>
        <taxon>Bacteria</taxon>
        <taxon>Bacillati</taxon>
        <taxon>Actinomycetota</taxon>
        <taxon>Actinomycetes</taxon>
        <taxon>Actinomycetales</taxon>
        <taxon>Actinomycetaceae</taxon>
        <taxon>Actinomyces</taxon>
    </lineage>
</organism>
<dbReference type="InterPro" id="IPR014036">
    <property type="entry name" value="DeoR-like_C"/>
</dbReference>
<dbReference type="InterPro" id="IPR037171">
    <property type="entry name" value="NagB/RpiA_transferase-like"/>
</dbReference>
<dbReference type="PROSITE" id="PS00894">
    <property type="entry name" value="HTH_DEOR_1"/>
    <property type="match status" value="1"/>
</dbReference>
<accession>J1H8C0</accession>
<dbReference type="GO" id="GO:0003700">
    <property type="term" value="F:DNA-binding transcription factor activity"/>
    <property type="evidence" value="ECO:0007669"/>
    <property type="project" value="InterPro"/>
</dbReference>
<dbReference type="InterPro" id="IPR018356">
    <property type="entry name" value="Tscrpt_reg_HTH_DeoR_CS"/>
</dbReference>
<dbReference type="Pfam" id="PF08220">
    <property type="entry name" value="HTH_DeoR"/>
    <property type="match status" value="1"/>
</dbReference>
<comment type="function">
    <text evidence="6">Repressor of the lactose catabolism operon. Galactose-6-phosphate is the inducer.</text>
</comment>
<evidence type="ECO:0000256" key="6">
    <source>
        <dbReference type="ARBA" id="ARBA00024937"/>
    </source>
</evidence>
<protein>
    <recommendedName>
        <fullName evidence="1">Lactose phosphotransferase system repressor</fullName>
    </recommendedName>
</protein>
<comment type="caution">
    <text evidence="8">The sequence shown here is derived from an EMBL/GenBank/DDBJ whole genome shotgun (WGS) entry which is preliminary data.</text>
</comment>
<proteinExistence type="predicted"/>
<reference evidence="8 9" key="1">
    <citation type="submission" date="2012-05" db="EMBL/GenBank/DDBJ databases">
        <authorList>
            <person name="Harkins D.M."/>
            <person name="Madupu R."/>
            <person name="Durkin A.S."/>
            <person name="Torralba M."/>
            <person name="Methe B."/>
            <person name="Sutton G.G."/>
            <person name="Nelson K.E."/>
        </authorList>
    </citation>
    <scope>NUCLEOTIDE SEQUENCE [LARGE SCALE GENOMIC DNA]</scope>
    <source>
        <strain evidence="8 9">F0489</strain>
    </source>
</reference>
<dbReference type="AlphaFoldDB" id="J1H8C0"/>
<dbReference type="InterPro" id="IPR050313">
    <property type="entry name" value="Carb_Metab_HTH_regulators"/>
</dbReference>
<evidence type="ECO:0000259" key="7">
    <source>
        <dbReference type="PROSITE" id="PS51000"/>
    </source>
</evidence>
<keyword evidence="5" id="KW-0804">Transcription</keyword>
<dbReference type="Proteomes" id="UP000002941">
    <property type="component" value="Unassembled WGS sequence"/>
</dbReference>
<dbReference type="InterPro" id="IPR036390">
    <property type="entry name" value="WH_DNA-bd_sf"/>
</dbReference>
<evidence type="ECO:0000313" key="9">
    <source>
        <dbReference type="Proteomes" id="UP000002941"/>
    </source>
</evidence>
<dbReference type="EMBL" id="AKFT01000152">
    <property type="protein sequence ID" value="EJF41865.1"/>
    <property type="molecule type" value="Genomic_DNA"/>
</dbReference>
<dbReference type="PROSITE" id="PS51000">
    <property type="entry name" value="HTH_DEOR_2"/>
    <property type="match status" value="1"/>
</dbReference>
<dbReference type="PATRIC" id="fig|1125718.3.peg.1863"/>
<keyword evidence="3" id="KW-0805">Transcription regulation</keyword>
<dbReference type="InterPro" id="IPR036388">
    <property type="entry name" value="WH-like_DNA-bd_sf"/>
</dbReference>
<sequence>MVEGVRMNVEQRQQSIVDAVARDGRVSVTELAARYDVTVETVRRDLTALDRLGALRKVHGGAVPATVLALPETGVAERELVGSTAKQAIAQAALPRLHLRHDATVLLDAGTTVGALARRLPGGLDLTVITDSVLTAALLAGRDDMSVRILGGQVRGITQAAVGPEALAALAVTRVDVAVMGTNGLTVEHGLSTPDPDEAAVKRAMIRAAKHVVVLADATKVGQEHLVSFADLADIDLLVTDSSPPTSIAAHLATLGTEVITP</sequence>
<evidence type="ECO:0000256" key="2">
    <source>
        <dbReference type="ARBA" id="ARBA00022491"/>
    </source>
</evidence>
<evidence type="ECO:0000256" key="1">
    <source>
        <dbReference type="ARBA" id="ARBA00021390"/>
    </source>
</evidence>
<dbReference type="Gene3D" id="3.40.50.1360">
    <property type="match status" value="1"/>
</dbReference>